<protein>
    <submittedName>
        <fullName evidence="7">Bifunctional uridylyltransferase/uridylyl-removing enzyme</fullName>
    </submittedName>
</protein>
<keyword evidence="5" id="KW-0511">Multifunctional enzyme</keyword>
<dbReference type="InterPro" id="IPR010043">
    <property type="entry name" value="UTase/UR"/>
</dbReference>
<dbReference type="PROSITE" id="PS51831">
    <property type="entry name" value="HD"/>
    <property type="match status" value="1"/>
</dbReference>
<keyword evidence="1 7" id="KW-0808">Transferase</keyword>
<keyword evidence="8" id="KW-1185">Reference proteome</keyword>
<evidence type="ECO:0000259" key="6">
    <source>
        <dbReference type="PROSITE" id="PS51831"/>
    </source>
</evidence>
<dbReference type="PANTHER" id="PTHR47320:SF1">
    <property type="entry name" value="BIFUNCTIONAL URIDYLYLTRANSFERASE_URIDYLYL-REMOVING ENZYME"/>
    <property type="match status" value="1"/>
</dbReference>
<dbReference type="Pfam" id="PF01966">
    <property type="entry name" value="HD"/>
    <property type="match status" value="1"/>
</dbReference>
<dbReference type="CDD" id="cd00077">
    <property type="entry name" value="HDc"/>
    <property type="match status" value="1"/>
</dbReference>
<dbReference type="GO" id="GO:0016787">
    <property type="term" value="F:hydrolase activity"/>
    <property type="evidence" value="ECO:0007669"/>
    <property type="project" value="UniProtKB-KW"/>
</dbReference>
<feature type="domain" description="HD" evidence="6">
    <location>
        <begin position="366"/>
        <end position="463"/>
    </location>
</feature>
<dbReference type="GO" id="GO:0008773">
    <property type="term" value="F:[protein-PII] uridylyltransferase activity"/>
    <property type="evidence" value="ECO:0007669"/>
    <property type="project" value="InterPro"/>
</dbReference>
<dbReference type="Pfam" id="PF08335">
    <property type="entry name" value="GlnD_UR_UTase"/>
    <property type="match status" value="1"/>
</dbReference>
<reference evidence="7 8" key="1">
    <citation type="submission" date="2019-04" db="EMBL/GenBank/DDBJ databases">
        <title>Corynebacterium endometrii sp. nov., isolated from the uterus of a cow with endometritis.</title>
        <authorList>
            <person name="Ballas P."/>
            <person name="Ruckert C."/>
            <person name="Wagener K."/>
            <person name="Drillich M."/>
            <person name="Kaempfer P."/>
            <person name="Busse H.-J."/>
            <person name="Ehling-Schulz M."/>
        </authorList>
    </citation>
    <scope>NUCLEOTIDE SEQUENCE [LARGE SCALE GENOMIC DNA]</scope>
    <source>
        <strain evidence="7 8">LMM-1653</strain>
    </source>
</reference>
<accession>A0A4P7QG53</accession>
<keyword evidence="4" id="KW-0460">Magnesium</keyword>
<evidence type="ECO:0000313" key="7">
    <source>
        <dbReference type="EMBL" id="QCB28722.1"/>
    </source>
</evidence>
<dbReference type="InterPro" id="IPR013546">
    <property type="entry name" value="PII_UdlTrfase/GS_AdlTrfase"/>
</dbReference>
<keyword evidence="3" id="KW-0378">Hydrolase</keyword>
<dbReference type="InterPro" id="IPR002934">
    <property type="entry name" value="Polymerase_NTP_transf_dom"/>
</dbReference>
<dbReference type="SUPFAM" id="SSF109604">
    <property type="entry name" value="HD-domain/PDEase-like"/>
    <property type="match status" value="1"/>
</dbReference>
<dbReference type="SUPFAM" id="SSF81301">
    <property type="entry name" value="Nucleotidyltransferase"/>
    <property type="match status" value="1"/>
</dbReference>
<evidence type="ECO:0000256" key="4">
    <source>
        <dbReference type="ARBA" id="ARBA00022842"/>
    </source>
</evidence>
<dbReference type="PANTHER" id="PTHR47320">
    <property type="entry name" value="BIFUNCTIONAL URIDYLYLTRANSFERASE/URIDYLYL-REMOVING ENZYME"/>
    <property type="match status" value="1"/>
</dbReference>
<sequence length="682" mass="75163">MTLSLPEGTTLAATGSFARREMTPRSDLDFILIHPAGMELDEEEISQLWYPIWDAKYHLDYSIRTPEECANIAHRDPTAGFSQLDLAFIQGDEGLFSLTRSQIVRNWRVAVSRHFDSFIESAIARWRRSGSVAMMTNPEIKNGRGGLRDLQLLHALALGQLSDEPDLGAERELLLDVRTLLHVHSRRHRDVLAPEFAADVAHDLGYEDRYGLTSDIVKAAISISNALEQALATARGVVGKRSSSTTRKPLDVDVVDVGGEVTLSRRPDLNDPALVLRVAAASARTGHPVAEGTWERLTQTPPMPERWSAAAADDFFAILSSPEQTPRIILDMDRHGLWERFVPEWGHIRGRMPRERTHTHTIDFHSINTVVRCAENRTLVGRPDLLLLAALFHDMGKGYGRPHEQVGAEMVTKMAAKLRLHLADRSRVQTIVAEHTTLARLAASADPHADSTRDAVLDATHYDLLTLQILKVLAEADAKSTGPGVWTPRVAQAIEIMVKGASDALAPQASSRPMVSAPTDVGLRIDEEESCITVHWRGSYQREVVRVLALIYALGWNIQAARMVRRGDGGYSAEFDCRPAHETLEAAADEVRFIQSYKSGVYSTLPGIQGGPTTAMFATGGVFVVRTVDRRSALGHLLSRLPDVEWLTMANPGATMIVKTSLRGNPPRQAVVRNVTEVLVNG</sequence>
<proteinExistence type="predicted"/>
<dbReference type="InterPro" id="IPR003607">
    <property type="entry name" value="HD/PDEase_dom"/>
</dbReference>
<dbReference type="InterPro" id="IPR043519">
    <property type="entry name" value="NT_sf"/>
</dbReference>
<keyword evidence="2 7" id="KW-0548">Nucleotidyltransferase</keyword>
<dbReference type="KEGG" id="cee:CENDO_07240"/>
<evidence type="ECO:0000256" key="2">
    <source>
        <dbReference type="ARBA" id="ARBA00022695"/>
    </source>
</evidence>
<name>A0A4P7QG53_9CORY</name>
<dbReference type="AlphaFoldDB" id="A0A4P7QG53"/>
<dbReference type="NCBIfam" id="NF001265">
    <property type="entry name" value="PRK00227.1"/>
    <property type="match status" value="1"/>
</dbReference>
<evidence type="ECO:0000256" key="5">
    <source>
        <dbReference type="ARBA" id="ARBA00023268"/>
    </source>
</evidence>
<dbReference type="Pfam" id="PF01909">
    <property type="entry name" value="NTP_transf_2"/>
    <property type="match status" value="1"/>
</dbReference>
<evidence type="ECO:0000313" key="8">
    <source>
        <dbReference type="Proteomes" id="UP000296352"/>
    </source>
</evidence>
<dbReference type="EMBL" id="CP039247">
    <property type="protein sequence ID" value="QCB28722.1"/>
    <property type="molecule type" value="Genomic_DNA"/>
</dbReference>
<organism evidence="7 8">
    <name type="scientific">Corynebacterium endometrii</name>
    <dbReference type="NCBI Taxonomy" id="2488819"/>
    <lineage>
        <taxon>Bacteria</taxon>
        <taxon>Bacillati</taxon>
        <taxon>Actinomycetota</taxon>
        <taxon>Actinomycetes</taxon>
        <taxon>Mycobacteriales</taxon>
        <taxon>Corynebacteriaceae</taxon>
        <taxon>Corynebacterium</taxon>
    </lineage>
</organism>
<evidence type="ECO:0000256" key="3">
    <source>
        <dbReference type="ARBA" id="ARBA00022801"/>
    </source>
</evidence>
<evidence type="ECO:0000256" key="1">
    <source>
        <dbReference type="ARBA" id="ARBA00022679"/>
    </source>
</evidence>
<dbReference type="Proteomes" id="UP000296352">
    <property type="component" value="Chromosome"/>
</dbReference>
<dbReference type="Gene3D" id="1.10.3090.10">
    <property type="entry name" value="cca-adding enzyme, domain 2"/>
    <property type="match status" value="1"/>
</dbReference>
<dbReference type="InterPro" id="IPR006674">
    <property type="entry name" value="HD_domain"/>
</dbReference>
<gene>
    <name evidence="7" type="primary">glnD</name>
    <name evidence="7" type="ORF">CENDO_07240</name>
</gene>